<dbReference type="InterPro" id="IPR014284">
    <property type="entry name" value="RNA_pol_sigma-70_dom"/>
</dbReference>
<dbReference type="InterPro" id="IPR039425">
    <property type="entry name" value="RNA_pol_sigma-70-like"/>
</dbReference>
<dbReference type="AlphaFoldDB" id="A0A4R3VK71"/>
<dbReference type="RefSeq" id="WP_132569027.1">
    <property type="nucleotide sequence ID" value="NZ_CBCSGL010000007.1"/>
</dbReference>
<evidence type="ECO:0000313" key="6">
    <source>
        <dbReference type="EMBL" id="TCV04302.1"/>
    </source>
</evidence>
<proteinExistence type="inferred from homology"/>
<dbReference type="InterPro" id="IPR011517">
    <property type="entry name" value="RNA_pol_sigma70_ECF-like"/>
</dbReference>
<dbReference type="NCBIfam" id="TIGR02937">
    <property type="entry name" value="sigma70-ECF"/>
    <property type="match status" value="1"/>
</dbReference>
<protein>
    <submittedName>
        <fullName evidence="6">RNA polymerase sigma factor (TIGR02999 family)</fullName>
    </submittedName>
</protein>
<feature type="domain" description="RNA polymerase sigma-70 ECF-like HTH" evidence="5">
    <location>
        <begin position="6"/>
        <end position="187"/>
    </location>
</feature>
<gene>
    <name evidence="6" type="ORF">EV671_100157</name>
</gene>
<dbReference type="Pfam" id="PF07638">
    <property type="entry name" value="Sigma70_ECF"/>
    <property type="match status" value="1"/>
</dbReference>
<sequence length="197" mass="21070">MSAQPAITELLAGTARGDAASLQQLYALLYPEIKRVARVRLAQSGPNGRMAGLNTTALVHEGFLRMADQQGLQGDTRGHFFAYVGRVLRSVVIDHLRTEGRDKRGGDAVMVTLSAAGDVAAAQSQAVDLIGLDQALARMRELDAGLYELIEMIGFAGLSIAEVAAVRGLSTRSINRELLKARALLQELLGDPPTTVY</sequence>
<dbReference type="PANTHER" id="PTHR43133:SF39">
    <property type="entry name" value="SIMILAR TO RNA POLYMERASE SIGMA-E FACTOR"/>
    <property type="match status" value="1"/>
</dbReference>
<evidence type="ECO:0000313" key="7">
    <source>
        <dbReference type="Proteomes" id="UP000295110"/>
    </source>
</evidence>
<dbReference type="NCBIfam" id="TIGR02999">
    <property type="entry name" value="Sig-70_X6"/>
    <property type="match status" value="1"/>
</dbReference>
<comment type="similarity">
    <text evidence="1">Belongs to the sigma-70 factor family. ECF subfamily.</text>
</comment>
<dbReference type="Proteomes" id="UP000295110">
    <property type="component" value="Unassembled WGS sequence"/>
</dbReference>
<evidence type="ECO:0000259" key="5">
    <source>
        <dbReference type="Pfam" id="PF07638"/>
    </source>
</evidence>
<accession>A0A4R3VK71</accession>
<dbReference type="SUPFAM" id="SSF88946">
    <property type="entry name" value="Sigma2 domain of RNA polymerase sigma factors"/>
    <property type="match status" value="1"/>
</dbReference>
<dbReference type="InterPro" id="IPR053812">
    <property type="entry name" value="HTH_Sigma70_ECF-like"/>
</dbReference>
<dbReference type="SUPFAM" id="SSF88659">
    <property type="entry name" value="Sigma3 and sigma4 domains of RNA polymerase sigma factors"/>
    <property type="match status" value="1"/>
</dbReference>
<comment type="caution">
    <text evidence="6">The sequence shown here is derived from an EMBL/GenBank/DDBJ whole genome shotgun (WGS) entry which is preliminary data.</text>
</comment>
<organism evidence="6 7">
    <name type="scientific">Roseateles saccharophilus</name>
    <name type="common">Pseudomonas saccharophila</name>
    <dbReference type="NCBI Taxonomy" id="304"/>
    <lineage>
        <taxon>Bacteria</taxon>
        <taxon>Pseudomonadati</taxon>
        <taxon>Pseudomonadota</taxon>
        <taxon>Betaproteobacteria</taxon>
        <taxon>Burkholderiales</taxon>
        <taxon>Sphaerotilaceae</taxon>
        <taxon>Roseateles</taxon>
    </lineage>
</organism>
<name>A0A4R3VK71_ROSSA</name>
<keyword evidence="7" id="KW-1185">Reference proteome</keyword>
<evidence type="ECO:0000256" key="3">
    <source>
        <dbReference type="ARBA" id="ARBA00023082"/>
    </source>
</evidence>
<keyword evidence="2" id="KW-0805">Transcription regulation</keyword>
<keyword evidence="4" id="KW-0804">Transcription</keyword>
<dbReference type="Gene3D" id="1.10.10.10">
    <property type="entry name" value="Winged helix-like DNA-binding domain superfamily/Winged helix DNA-binding domain"/>
    <property type="match status" value="1"/>
</dbReference>
<dbReference type="InterPro" id="IPR013324">
    <property type="entry name" value="RNA_pol_sigma_r3/r4-like"/>
</dbReference>
<evidence type="ECO:0000256" key="1">
    <source>
        <dbReference type="ARBA" id="ARBA00010641"/>
    </source>
</evidence>
<dbReference type="OrthoDB" id="278371at2"/>
<evidence type="ECO:0000256" key="2">
    <source>
        <dbReference type="ARBA" id="ARBA00023015"/>
    </source>
</evidence>
<dbReference type="PANTHER" id="PTHR43133">
    <property type="entry name" value="RNA POLYMERASE ECF-TYPE SIGMA FACTO"/>
    <property type="match status" value="1"/>
</dbReference>
<dbReference type="Gene3D" id="1.10.1740.10">
    <property type="match status" value="1"/>
</dbReference>
<dbReference type="InterPro" id="IPR013325">
    <property type="entry name" value="RNA_pol_sigma_r2"/>
</dbReference>
<dbReference type="InterPro" id="IPR036388">
    <property type="entry name" value="WH-like_DNA-bd_sf"/>
</dbReference>
<dbReference type="GO" id="GO:0016987">
    <property type="term" value="F:sigma factor activity"/>
    <property type="evidence" value="ECO:0007669"/>
    <property type="project" value="UniProtKB-KW"/>
</dbReference>
<reference evidence="6 7" key="1">
    <citation type="submission" date="2019-03" db="EMBL/GenBank/DDBJ databases">
        <title>Genomic Encyclopedia of Type Strains, Phase IV (KMG-IV): sequencing the most valuable type-strain genomes for metagenomic binning, comparative biology and taxonomic classification.</title>
        <authorList>
            <person name="Goeker M."/>
        </authorList>
    </citation>
    <scope>NUCLEOTIDE SEQUENCE [LARGE SCALE GENOMIC DNA]</scope>
    <source>
        <strain evidence="6 7">DSM 654</strain>
    </source>
</reference>
<keyword evidence="3" id="KW-0731">Sigma factor</keyword>
<dbReference type="GO" id="GO:0006352">
    <property type="term" value="P:DNA-templated transcription initiation"/>
    <property type="evidence" value="ECO:0007669"/>
    <property type="project" value="InterPro"/>
</dbReference>
<evidence type="ECO:0000256" key="4">
    <source>
        <dbReference type="ARBA" id="ARBA00023163"/>
    </source>
</evidence>
<dbReference type="EMBL" id="SMBU01000001">
    <property type="protein sequence ID" value="TCV04302.1"/>
    <property type="molecule type" value="Genomic_DNA"/>
</dbReference>